<gene>
    <name evidence="1 3" type="ORF">BDZ99DRAFT_525497</name>
</gene>
<protein>
    <submittedName>
        <fullName evidence="1 3">Uncharacterized protein</fullName>
    </submittedName>
</protein>
<sequence>MASPLLALPAEIRQQIICETFHVELMDSTYRVQSPLRGICKRLESDIEEVRSSWLPEGTIDVSVKDTYGMYGFVPLQRDFELRATCSGRKWLGVQEVRLQCYLDNAPPAPMPTLSIFRNVMYQNNLDHYDISMLPETVEKVVIDTTMPPKQLKAIEEAWPEGRCSIDGRQEKFWLATLKHIFVYISAYSRREPSNTLENEGWIFTKVTDRMVRLETNGKLPKSQVDAMACTNLKEW</sequence>
<dbReference type="AlphaFoldDB" id="A0A6A6Y765"/>
<evidence type="ECO:0000313" key="1">
    <source>
        <dbReference type="EMBL" id="KAF2804666.1"/>
    </source>
</evidence>
<dbReference type="RefSeq" id="XP_033571630.1">
    <property type="nucleotide sequence ID" value="XM_033726001.1"/>
</dbReference>
<keyword evidence="2" id="KW-1185">Reference proteome</keyword>
<accession>A0A6A6Y765</accession>
<proteinExistence type="predicted"/>
<reference evidence="3" key="2">
    <citation type="submission" date="2020-04" db="EMBL/GenBank/DDBJ databases">
        <authorList>
            <consortium name="NCBI Genome Project"/>
        </authorList>
    </citation>
    <scope>NUCLEOTIDE SEQUENCE</scope>
    <source>
        <strain evidence="3">CBS 304.34</strain>
    </source>
</reference>
<dbReference type="Proteomes" id="UP000504636">
    <property type="component" value="Unplaced"/>
</dbReference>
<organism evidence="1">
    <name type="scientific">Mytilinidion resinicola</name>
    <dbReference type="NCBI Taxonomy" id="574789"/>
    <lineage>
        <taxon>Eukaryota</taxon>
        <taxon>Fungi</taxon>
        <taxon>Dikarya</taxon>
        <taxon>Ascomycota</taxon>
        <taxon>Pezizomycotina</taxon>
        <taxon>Dothideomycetes</taxon>
        <taxon>Pleosporomycetidae</taxon>
        <taxon>Mytilinidiales</taxon>
        <taxon>Mytilinidiaceae</taxon>
        <taxon>Mytilinidion</taxon>
    </lineage>
</organism>
<dbReference type="GeneID" id="54466894"/>
<reference evidence="1 3" key="1">
    <citation type="journal article" date="2020" name="Stud. Mycol.">
        <title>101 Dothideomycetes genomes: a test case for predicting lifestyles and emergence of pathogens.</title>
        <authorList>
            <person name="Haridas S."/>
            <person name="Albert R."/>
            <person name="Binder M."/>
            <person name="Bloem J."/>
            <person name="Labutti K."/>
            <person name="Salamov A."/>
            <person name="Andreopoulos B."/>
            <person name="Baker S."/>
            <person name="Barry K."/>
            <person name="Bills G."/>
            <person name="Bluhm B."/>
            <person name="Cannon C."/>
            <person name="Castanera R."/>
            <person name="Culley D."/>
            <person name="Daum C."/>
            <person name="Ezra D."/>
            <person name="Gonzalez J."/>
            <person name="Henrissat B."/>
            <person name="Kuo A."/>
            <person name="Liang C."/>
            <person name="Lipzen A."/>
            <person name="Lutzoni F."/>
            <person name="Magnuson J."/>
            <person name="Mondo S."/>
            <person name="Nolan M."/>
            <person name="Ohm R."/>
            <person name="Pangilinan J."/>
            <person name="Park H.-J."/>
            <person name="Ramirez L."/>
            <person name="Alfaro M."/>
            <person name="Sun H."/>
            <person name="Tritt A."/>
            <person name="Yoshinaga Y."/>
            <person name="Zwiers L.-H."/>
            <person name="Turgeon B."/>
            <person name="Goodwin S."/>
            <person name="Spatafora J."/>
            <person name="Crous P."/>
            <person name="Grigoriev I."/>
        </authorList>
    </citation>
    <scope>NUCLEOTIDE SEQUENCE</scope>
    <source>
        <strain evidence="1 3">CBS 304.34</strain>
    </source>
</reference>
<dbReference type="EMBL" id="MU003712">
    <property type="protein sequence ID" value="KAF2804666.1"/>
    <property type="molecule type" value="Genomic_DNA"/>
</dbReference>
<dbReference type="OrthoDB" id="10382647at2759"/>
<reference evidence="3" key="3">
    <citation type="submission" date="2025-04" db="UniProtKB">
        <authorList>
            <consortium name="RefSeq"/>
        </authorList>
    </citation>
    <scope>IDENTIFICATION</scope>
    <source>
        <strain evidence="3">CBS 304.34</strain>
    </source>
</reference>
<evidence type="ECO:0000313" key="2">
    <source>
        <dbReference type="Proteomes" id="UP000504636"/>
    </source>
</evidence>
<name>A0A6A6Y765_9PEZI</name>
<evidence type="ECO:0000313" key="3">
    <source>
        <dbReference type="RefSeq" id="XP_033571630.1"/>
    </source>
</evidence>